<keyword evidence="4" id="KW-0460">Magnesium</keyword>
<dbReference type="InterPro" id="IPR011330">
    <property type="entry name" value="Glyco_hydro/deAcase_b/a-brl"/>
</dbReference>
<keyword evidence="5" id="KW-0119">Carbohydrate metabolism</keyword>
<dbReference type="Proteomes" id="UP000216052">
    <property type="component" value="Chromosome"/>
</dbReference>
<sequence length="284" mass="30494">MKQLIVNADDFGLHESINHGIIEGYTKGCITSTSLMAGGPAFEHAAGLAAKHPQLGIGVHLTLVGGLPVSEPHCISSLVDGNGMFCGSYASLFRKIGTSGICLRDVQCELTAQVEKVLAAGINVTHLDSHQHMHVVPGIFDVVLRIAKKYHIPAMRIPAEPLLFLGGFKPTAGRIIGRTGLSVLANLAHFRARRAGIVVPDHFYGMVAGGSMDESLLLNIIDNLPEGVSEVMVHPGFDDTKLNAAFSWGYHWQQELSALTSGQVAKLLEYRGIRLVSFAQLITK</sequence>
<dbReference type="PANTHER" id="PTHR31609:SF1">
    <property type="entry name" value="CARBOHYDRATE DEACETYLASE"/>
    <property type="match status" value="1"/>
</dbReference>
<proteinExistence type="predicted"/>
<name>A0ABZ3J0Z7_SPOA4</name>
<accession>A0ABZ3J0Z7</accession>
<dbReference type="EMBL" id="CP155571">
    <property type="protein sequence ID" value="XFO72038.1"/>
    <property type="molecule type" value="Genomic_DNA"/>
</dbReference>
<comment type="cofactor">
    <cofactor evidence="1">
        <name>Mg(2+)</name>
        <dbReference type="ChEBI" id="CHEBI:18420"/>
    </cofactor>
</comment>
<dbReference type="InterPro" id="IPR006879">
    <property type="entry name" value="YdjC-like"/>
</dbReference>
<keyword evidence="7" id="KW-1185">Reference proteome</keyword>
<reference evidence="6" key="1">
    <citation type="submission" date="2024-05" db="EMBL/GenBank/DDBJ databases">
        <title>Isolation and characterization of Sporomusa carbonis sp. nov., a carboxydotrophic hydrogenogen in the genus of Sporomusa isolated from a charcoal burning pile.</title>
        <authorList>
            <person name="Boeer T."/>
            <person name="Rosenbaum F."/>
            <person name="Eysell L."/>
            <person name="Mueller V."/>
            <person name="Daniel R."/>
            <person name="Poehlein A."/>
        </authorList>
    </citation>
    <scope>NUCLEOTIDE SEQUENCE [LARGE SCALE GENOMIC DNA]</scope>
    <source>
        <strain evidence="6">DSM 3132</strain>
    </source>
</reference>
<dbReference type="PANTHER" id="PTHR31609">
    <property type="entry name" value="YDJC DEACETYLASE FAMILY MEMBER"/>
    <property type="match status" value="1"/>
</dbReference>
<dbReference type="Pfam" id="PF04794">
    <property type="entry name" value="YdjC"/>
    <property type="match status" value="1"/>
</dbReference>
<evidence type="ECO:0000256" key="3">
    <source>
        <dbReference type="ARBA" id="ARBA00022801"/>
    </source>
</evidence>
<dbReference type="EC" id="3.5.1.-" evidence="6"/>
<evidence type="ECO:0000313" key="7">
    <source>
        <dbReference type="Proteomes" id="UP000216052"/>
    </source>
</evidence>
<dbReference type="CDD" id="cd10808">
    <property type="entry name" value="YdjC"/>
    <property type="match status" value="1"/>
</dbReference>
<gene>
    <name evidence="6" type="ORF">SPACI_020840</name>
</gene>
<dbReference type="GO" id="GO:0016787">
    <property type="term" value="F:hydrolase activity"/>
    <property type="evidence" value="ECO:0007669"/>
    <property type="project" value="UniProtKB-KW"/>
</dbReference>
<evidence type="ECO:0000256" key="2">
    <source>
        <dbReference type="ARBA" id="ARBA00022723"/>
    </source>
</evidence>
<evidence type="ECO:0000313" key="6">
    <source>
        <dbReference type="EMBL" id="XFO72038.1"/>
    </source>
</evidence>
<keyword evidence="3 6" id="KW-0378">Hydrolase</keyword>
<evidence type="ECO:0000256" key="5">
    <source>
        <dbReference type="ARBA" id="ARBA00023277"/>
    </source>
</evidence>
<organism evidence="6 7">
    <name type="scientific">Sporomusa acidovorans (strain ATCC 49682 / DSM 3132 / Mol)</name>
    <dbReference type="NCBI Taxonomy" id="1123286"/>
    <lineage>
        <taxon>Bacteria</taxon>
        <taxon>Bacillati</taxon>
        <taxon>Bacillota</taxon>
        <taxon>Negativicutes</taxon>
        <taxon>Selenomonadales</taxon>
        <taxon>Sporomusaceae</taxon>
        <taxon>Sporomusa</taxon>
    </lineage>
</organism>
<evidence type="ECO:0000256" key="4">
    <source>
        <dbReference type="ARBA" id="ARBA00022842"/>
    </source>
</evidence>
<protein>
    <submittedName>
        <fullName evidence="6">Carbohydrate deacetylase</fullName>
        <ecNumber evidence="6">3.5.1.-</ecNumber>
    </submittedName>
</protein>
<dbReference type="RefSeq" id="WP_093795224.1">
    <property type="nucleotide sequence ID" value="NZ_CP155571.1"/>
</dbReference>
<dbReference type="Gene3D" id="3.20.20.370">
    <property type="entry name" value="Glycoside hydrolase/deacetylase"/>
    <property type="match status" value="1"/>
</dbReference>
<keyword evidence="2" id="KW-0479">Metal-binding</keyword>
<dbReference type="SUPFAM" id="SSF88713">
    <property type="entry name" value="Glycoside hydrolase/deacetylase"/>
    <property type="match status" value="1"/>
</dbReference>
<evidence type="ECO:0000256" key="1">
    <source>
        <dbReference type="ARBA" id="ARBA00001946"/>
    </source>
</evidence>